<comment type="caution">
    <text evidence="2">The sequence shown here is derived from an EMBL/GenBank/DDBJ whole genome shotgun (WGS) entry which is preliminary data.</text>
</comment>
<gene>
    <name evidence="2" type="ORF">LCGC14_2237350</name>
</gene>
<accession>A0A0F9D668</accession>
<evidence type="ECO:0000259" key="1">
    <source>
        <dbReference type="Pfam" id="PF14743"/>
    </source>
</evidence>
<feature type="non-terminal residue" evidence="2">
    <location>
        <position position="1"/>
    </location>
</feature>
<dbReference type="AlphaFoldDB" id="A0A0F9D668"/>
<dbReference type="InterPro" id="IPR029319">
    <property type="entry name" value="DNA_ligase_OB"/>
</dbReference>
<protein>
    <recommendedName>
        <fullName evidence="1">DNA ligase OB-like domain-containing protein</fullName>
    </recommendedName>
</protein>
<feature type="domain" description="DNA ligase OB-like" evidence="1">
    <location>
        <begin position="6"/>
        <end position="87"/>
    </location>
</feature>
<evidence type="ECO:0000313" key="2">
    <source>
        <dbReference type="EMBL" id="KKL57238.1"/>
    </source>
</evidence>
<proteinExistence type="predicted"/>
<dbReference type="Pfam" id="PF14743">
    <property type="entry name" value="DNA_ligase_OB_2"/>
    <property type="match status" value="1"/>
</dbReference>
<reference evidence="2" key="1">
    <citation type="journal article" date="2015" name="Nature">
        <title>Complex archaea that bridge the gap between prokaryotes and eukaryotes.</title>
        <authorList>
            <person name="Spang A."/>
            <person name="Saw J.H."/>
            <person name="Jorgensen S.L."/>
            <person name="Zaremba-Niedzwiedzka K."/>
            <person name="Martijn J."/>
            <person name="Lind A.E."/>
            <person name="van Eijk R."/>
            <person name="Schleper C."/>
            <person name="Guy L."/>
            <person name="Ettema T.J."/>
        </authorList>
    </citation>
    <scope>NUCLEOTIDE SEQUENCE</scope>
</reference>
<organism evidence="2">
    <name type="scientific">marine sediment metagenome</name>
    <dbReference type="NCBI Taxonomy" id="412755"/>
    <lineage>
        <taxon>unclassified sequences</taxon>
        <taxon>metagenomes</taxon>
        <taxon>ecological metagenomes</taxon>
    </lineage>
</organism>
<name>A0A0F9D668_9ZZZZ</name>
<dbReference type="EMBL" id="LAZR01030230">
    <property type="protein sequence ID" value="KKL57238.1"/>
    <property type="molecule type" value="Genomic_DNA"/>
</dbReference>
<dbReference type="Gene3D" id="2.40.50.140">
    <property type="entry name" value="Nucleic acid-binding proteins"/>
    <property type="match status" value="1"/>
</dbReference>
<sequence length="88" mass="10122">TDRGSKLRGLIGALVLDYNGKRLELSGLTDEERQWSDRICSSYAYGTPGELMPLDFQGYHFKVGDVVSFKYRELSDDGIPKEARYWRK</sequence>
<dbReference type="InterPro" id="IPR012340">
    <property type="entry name" value="NA-bd_OB-fold"/>
</dbReference>